<feature type="domain" description="Fungal lipase-type" evidence="1">
    <location>
        <begin position="13"/>
        <end position="146"/>
    </location>
</feature>
<dbReference type="SUPFAM" id="SSF53474">
    <property type="entry name" value="alpha/beta-Hydrolases"/>
    <property type="match status" value="1"/>
</dbReference>
<evidence type="ECO:0000259" key="1">
    <source>
        <dbReference type="Pfam" id="PF01764"/>
    </source>
</evidence>
<feature type="non-terminal residue" evidence="2">
    <location>
        <position position="185"/>
    </location>
</feature>
<name>A0A1Y1W021_9FUNG</name>
<dbReference type="InterPro" id="IPR051218">
    <property type="entry name" value="Sec_MonoDiacylglyc_Lipase"/>
</dbReference>
<dbReference type="AlphaFoldDB" id="A0A1Y1W021"/>
<gene>
    <name evidence="2" type="ORF">DL89DRAFT_214495</name>
</gene>
<dbReference type="GO" id="GO:0016787">
    <property type="term" value="F:hydrolase activity"/>
    <property type="evidence" value="ECO:0007669"/>
    <property type="project" value="UniProtKB-KW"/>
</dbReference>
<dbReference type="InterPro" id="IPR029058">
    <property type="entry name" value="AB_hydrolase_fold"/>
</dbReference>
<evidence type="ECO:0000313" key="2">
    <source>
        <dbReference type="EMBL" id="ORX66606.1"/>
    </source>
</evidence>
<dbReference type="InterPro" id="IPR002921">
    <property type="entry name" value="Fungal_lipase-type"/>
</dbReference>
<evidence type="ECO:0000313" key="3">
    <source>
        <dbReference type="Proteomes" id="UP000193922"/>
    </source>
</evidence>
<sequence length="185" mass="20740">GYVAYNDNNKEIVVGYRGSHSFFDWMTNLNFARSRWPSNVSGSEVHTGFIKAYQATASAVNNAILTLADKYPAYNIVFTGHSLGGSLAAINAADFVTMFPTLTNRVQLYTYGQPRTGNGAFASWIQNKEFPIYRVVYHRDLVPRLLLTTIDYKHHSQEVWYQPSGGTKFCGANGESRDCENSVLY</sequence>
<dbReference type="GO" id="GO:0006629">
    <property type="term" value="P:lipid metabolic process"/>
    <property type="evidence" value="ECO:0007669"/>
    <property type="project" value="InterPro"/>
</dbReference>
<accession>A0A1Y1W021</accession>
<dbReference type="Gene3D" id="3.40.50.1820">
    <property type="entry name" value="alpha/beta hydrolase"/>
    <property type="match status" value="1"/>
</dbReference>
<dbReference type="RefSeq" id="XP_040740594.1">
    <property type="nucleotide sequence ID" value="XM_040884271.1"/>
</dbReference>
<dbReference type="EMBL" id="MCFD01000015">
    <property type="protein sequence ID" value="ORX66606.1"/>
    <property type="molecule type" value="Genomic_DNA"/>
</dbReference>
<dbReference type="Proteomes" id="UP000193922">
    <property type="component" value="Unassembled WGS sequence"/>
</dbReference>
<keyword evidence="2" id="KW-0378">Hydrolase</keyword>
<comment type="caution">
    <text evidence="2">The sequence shown here is derived from an EMBL/GenBank/DDBJ whole genome shotgun (WGS) entry which is preliminary data.</text>
</comment>
<dbReference type="PANTHER" id="PTHR45856:SF25">
    <property type="entry name" value="FUNGAL LIPASE-LIKE DOMAIN-CONTAINING PROTEIN"/>
    <property type="match status" value="1"/>
</dbReference>
<organism evidence="2 3">
    <name type="scientific">Linderina pennispora</name>
    <dbReference type="NCBI Taxonomy" id="61395"/>
    <lineage>
        <taxon>Eukaryota</taxon>
        <taxon>Fungi</taxon>
        <taxon>Fungi incertae sedis</taxon>
        <taxon>Zoopagomycota</taxon>
        <taxon>Kickxellomycotina</taxon>
        <taxon>Kickxellomycetes</taxon>
        <taxon>Kickxellales</taxon>
        <taxon>Kickxellaceae</taxon>
        <taxon>Linderina</taxon>
    </lineage>
</organism>
<keyword evidence="3" id="KW-1185">Reference proteome</keyword>
<protein>
    <submittedName>
        <fullName evidence="2">Alpha/beta-hydrolase</fullName>
    </submittedName>
</protein>
<dbReference type="OrthoDB" id="426718at2759"/>
<dbReference type="GeneID" id="63800919"/>
<reference evidence="2 3" key="1">
    <citation type="submission" date="2016-07" db="EMBL/GenBank/DDBJ databases">
        <title>Pervasive Adenine N6-methylation of Active Genes in Fungi.</title>
        <authorList>
            <consortium name="DOE Joint Genome Institute"/>
            <person name="Mondo S.J."/>
            <person name="Dannebaum R.O."/>
            <person name="Kuo R.C."/>
            <person name="Labutti K."/>
            <person name="Haridas S."/>
            <person name="Kuo A."/>
            <person name="Salamov A."/>
            <person name="Ahrendt S.R."/>
            <person name="Lipzen A."/>
            <person name="Sullivan W."/>
            <person name="Andreopoulos W.B."/>
            <person name="Clum A."/>
            <person name="Lindquist E."/>
            <person name="Daum C."/>
            <person name="Ramamoorthy G.K."/>
            <person name="Gryganskyi A."/>
            <person name="Culley D."/>
            <person name="Magnuson J.K."/>
            <person name="James T.Y."/>
            <person name="O'Malley M.A."/>
            <person name="Stajich J.E."/>
            <person name="Spatafora J.W."/>
            <person name="Visel A."/>
            <person name="Grigoriev I.V."/>
        </authorList>
    </citation>
    <scope>NUCLEOTIDE SEQUENCE [LARGE SCALE GENOMIC DNA]</scope>
    <source>
        <strain evidence="2 3">ATCC 12442</strain>
    </source>
</reference>
<proteinExistence type="predicted"/>
<dbReference type="PANTHER" id="PTHR45856">
    <property type="entry name" value="ALPHA/BETA-HYDROLASES SUPERFAMILY PROTEIN"/>
    <property type="match status" value="1"/>
</dbReference>
<dbReference type="Pfam" id="PF01764">
    <property type="entry name" value="Lipase_3"/>
    <property type="match status" value="1"/>
</dbReference>
<dbReference type="CDD" id="cd00519">
    <property type="entry name" value="Lipase_3"/>
    <property type="match status" value="1"/>
</dbReference>
<feature type="non-terminal residue" evidence="2">
    <location>
        <position position="1"/>
    </location>
</feature>